<dbReference type="AlphaFoldDB" id="A0A518EQL3"/>
<dbReference type="RefSeq" id="WP_145196514.1">
    <property type="nucleotide sequence ID" value="NZ_CP036434.1"/>
</dbReference>
<dbReference type="InterPro" id="IPR011463">
    <property type="entry name" value="DUF1569"/>
</dbReference>
<evidence type="ECO:0000313" key="1">
    <source>
        <dbReference type="EMBL" id="QDV06384.1"/>
    </source>
</evidence>
<dbReference type="Pfam" id="PF07606">
    <property type="entry name" value="DUF1569"/>
    <property type="match status" value="1"/>
</dbReference>
<gene>
    <name evidence="1" type="ORF">Poly30_18930</name>
</gene>
<dbReference type="EMBL" id="CP036434">
    <property type="protein sequence ID" value="QDV06384.1"/>
    <property type="molecule type" value="Genomic_DNA"/>
</dbReference>
<dbReference type="InterPro" id="IPR034660">
    <property type="entry name" value="DinB/YfiT-like"/>
</dbReference>
<protein>
    <recommendedName>
        <fullName evidence="3">DinB superfamily protein</fullName>
    </recommendedName>
</protein>
<organism evidence="1 2">
    <name type="scientific">Saltatorellus ferox</name>
    <dbReference type="NCBI Taxonomy" id="2528018"/>
    <lineage>
        <taxon>Bacteria</taxon>
        <taxon>Pseudomonadati</taxon>
        <taxon>Planctomycetota</taxon>
        <taxon>Planctomycetia</taxon>
        <taxon>Planctomycetia incertae sedis</taxon>
        <taxon>Saltatorellus</taxon>
    </lineage>
</organism>
<evidence type="ECO:0000313" key="2">
    <source>
        <dbReference type="Proteomes" id="UP000320390"/>
    </source>
</evidence>
<dbReference type="Gene3D" id="1.20.120.450">
    <property type="entry name" value="dinb family like domain"/>
    <property type="match status" value="1"/>
</dbReference>
<reference evidence="1 2" key="1">
    <citation type="submission" date="2019-02" db="EMBL/GenBank/DDBJ databases">
        <title>Deep-cultivation of Planctomycetes and their phenomic and genomic characterization uncovers novel biology.</title>
        <authorList>
            <person name="Wiegand S."/>
            <person name="Jogler M."/>
            <person name="Boedeker C."/>
            <person name="Pinto D."/>
            <person name="Vollmers J."/>
            <person name="Rivas-Marin E."/>
            <person name="Kohn T."/>
            <person name="Peeters S.H."/>
            <person name="Heuer A."/>
            <person name="Rast P."/>
            <person name="Oberbeckmann S."/>
            <person name="Bunk B."/>
            <person name="Jeske O."/>
            <person name="Meyerdierks A."/>
            <person name="Storesund J.E."/>
            <person name="Kallscheuer N."/>
            <person name="Luecker S."/>
            <person name="Lage O.M."/>
            <person name="Pohl T."/>
            <person name="Merkel B.J."/>
            <person name="Hornburger P."/>
            <person name="Mueller R.-W."/>
            <person name="Bruemmer F."/>
            <person name="Labrenz M."/>
            <person name="Spormann A.M."/>
            <person name="Op den Camp H."/>
            <person name="Overmann J."/>
            <person name="Amann R."/>
            <person name="Jetten M.S.M."/>
            <person name="Mascher T."/>
            <person name="Medema M.H."/>
            <person name="Devos D.P."/>
            <person name="Kaster A.-K."/>
            <person name="Ovreas L."/>
            <person name="Rohde M."/>
            <person name="Galperin M.Y."/>
            <person name="Jogler C."/>
        </authorList>
    </citation>
    <scope>NUCLEOTIDE SEQUENCE [LARGE SCALE GENOMIC DNA]</scope>
    <source>
        <strain evidence="1 2">Poly30</strain>
    </source>
</reference>
<keyword evidence="2" id="KW-1185">Reference proteome</keyword>
<accession>A0A518EQL3</accession>
<evidence type="ECO:0008006" key="3">
    <source>
        <dbReference type="Google" id="ProtNLM"/>
    </source>
</evidence>
<dbReference type="Proteomes" id="UP000320390">
    <property type="component" value="Chromosome"/>
</dbReference>
<proteinExistence type="predicted"/>
<sequence length="154" mass="17109">METLFDETSPRHFTDRIQALGPDSSARWGKMNVQEMLEHCVLGVGVPLGKVVIPRRMVGRLFGWLGKRLAIDSDKPFSRNAPTDPALLMKAPSVDAGRVEALKAELIADVLELHRRGPAGMPEAPHPFFGKLTPAEWDKLSAKHLDHHLRQFGC</sequence>
<name>A0A518EQL3_9BACT</name>
<dbReference type="OrthoDB" id="282689at2"/>